<reference evidence="5 6" key="1">
    <citation type="submission" date="2018-01" db="EMBL/GenBank/DDBJ databases">
        <title>Draft genome sequence of Nonomuraea sp. KC333.</title>
        <authorList>
            <person name="Sahin N."/>
            <person name="Saygin H."/>
            <person name="Ay H."/>
        </authorList>
    </citation>
    <scope>NUCLEOTIDE SEQUENCE [LARGE SCALE GENOMIC DNA]</scope>
    <source>
        <strain evidence="5 6">KC333</strain>
    </source>
</reference>
<dbReference type="GO" id="GO:0003700">
    <property type="term" value="F:DNA-binding transcription factor activity"/>
    <property type="evidence" value="ECO:0007669"/>
    <property type="project" value="TreeGrafter"/>
</dbReference>
<dbReference type="Pfam" id="PF13377">
    <property type="entry name" value="Peripla_BP_3"/>
    <property type="match status" value="1"/>
</dbReference>
<dbReference type="InterPro" id="IPR028082">
    <property type="entry name" value="Peripla_BP_I"/>
</dbReference>
<dbReference type="SUPFAM" id="SSF53822">
    <property type="entry name" value="Periplasmic binding protein-like I"/>
    <property type="match status" value="1"/>
</dbReference>
<dbReference type="PROSITE" id="PS50932">
    <property type="entry name" value="HTH_LACI_2"/>
    <property type="match status" value="1"/>
</dbReference>
<dbReference type="InterPro" id="IPR000843">
    <property type="entry name" value="HTH_LacI"/>
</dbReference>
<sequence length="355" mass="35959">MAVTMADVARRAGTSIAVVSYVVNDGPRPVAARTRERVIAAAAELGYRHNRVAAALRSGSSGLVGVVLPDTVNPYFAALGQRLEEALTAAGKLMVAANSGYNGQRQAAVIDALLGAQVDGLIVVSAPGADDPACLAAESGVPLVHVHHRPPGSDTTLVAADNAAGVAAAVAHLRGHGHDRVDFLAGPTDEGPVGDRVAAWRATGVPGGLLRSEYGRAAAARLVAGLETVPRALVAATDEQAVGVLAGCGAAGVEVPGRLALISCDGSPETGFTVPPLTTVEQPLAEMARRAVRHLLGEPAPGTPPTATLAIRRSCGCPHPGFPGAEAMDTQLEAAPLVVERDAGSRGAEPDGHRR</sequence>
<protein>
    <submittedName>
        <fullName evidence="5">LacI family transcriptional regulator</fullName>
    </submittedName>
</protein>
<name>A0A2W2E3N3_9ACTN</name>
<evidence type="ECO:0000313" key="6">
    <source>
        <dbReference type="Proteomes" id="UP000249304"/>
    </source>
</evidence>
<gene>
    <name evidence="5" type="ORF">C1J01_18555</name>
</gene>
<dbReference type="OrthoDB" id="9785139at2"/>
<evidence type="ECO:0000256" key="1">
    <source>
        <dbReference type="ARBA" id="ARBA00023015"/>
    </source>
</evidence>
<dbReference type="PANTHER" id="PTHR30146">
    <property type="entry name" value="LACI-RELATED TRANSCRIPTIONAL REPRESSOR"/>
    <property type="match status" value="1"/>
</dbReference>
<keyword evidence="3" id="KW-0804">Transcription</keyword>
<evidence type="ECO:0000259" key="4">
    <source>
        <dbReference type="PROSITE" id="PS50932"/>
    </source>
</evidence>
<comment type="caution">
    <text evidence="5">The sequence shown here is derived from an EMBL/GenBank/DDBJ whole genome shotgun (WGS) entry which is preliminary data.</text>
</comment>
<dbReference type="SMART" id="SM00354">
    <property type="entry name" value="HTH_LACI"/>
    <property type="match status" value="1"/>
</dbReference>
<keyword evidence="1" id="KW-0805">Transcription regulation</keyword>
<dbReference type="Gene3D" id="3.40.50.2300">
    <property type="match status" value="2"/>
</dbReference>
<dbReference type="Pfam" id="PF00356">
    <property type="entry name" value="LacI"/>
    <property type="match status" value="1"/>
</dbReference>
<keyword evidence="2" id="KW-0238">DNA-binding</keyword>
<evidence type="ECO:0000256" key="3">
    <source>
        <dbReference type="ARBA" id="ARBA00023163"/>
    </source>
</evidence>
<dbReference type="InterPro" id="IPR010982">
    <property type="entry name" value="Lambda_DNA-bd_dom_sf"/>
</dbReference>
<feature type="domain" description="HTH lacI-type" evidence="4">
    <location>
        <begin position="3"/>
        <end position="58"/>
    </location>
</feature>
<dbReference type="PANTHER" id="PTHR30146:SF109">
    <property type="entry name" value="HTH-TYPE TRANSCRIPTIONAL REGULATOR GALS"/>
    <property type="match status" value="1"/>
</dbReference>
<dbReference type="EMBL" id="POUD01000070">
    <property type="protein sequence ID" value="PZG17233.1"/>
    <property type="molecule type" value="Genomic_DNA"/>
</dbReference>
<dbReference type="SUPFAM" id="SSF47413">
    <property type="entry name" value="lambda repressor-like DNA-binding domains"/>
    <property type="match status" value="1"/>
</dbReference>
<dbReference type="Gene3D" id="1.10.260.40">
    <property type="entry name" value="lambda repressor-like DNA-binding domains"/>
    <property type="match status" value="1"/>
</dbReference>
<keyword evidence="6" id="KW-1185">Reference proteome</keyword>
<dbReference type="CDD" id="cd06267">
    <property type="entry name" value="PBP1_LacI_sugar_binding-like"/>
    <property type="match status" value="1"/>
</dbReference>
<evidence type="ECO:0000313" key="5">
    <source>
        <dbReference type="EMBL" id="PZG17233.1"/>
    </source>
</evidence>
<dbReference type="AlphaFoldDB" id="A0A2W2E3N3"/>
<dbReference type="CDD" id="cd01392">
    <property type="entry name" value="HTH_LacI"/>
    <property type="match status" value="1"/>
</dbReference>
<organism evidence="5 6">
    <name type="scientific">Nonomuraea aridisoli</name>
    <dbReference type="NCBI Taxonomy" id="2070368"/>
    <lineage>
        <taxon>Bacteria</taxon>
        <taxon>Bacillati</taxon>
        <taxon>Actinomycetota</taxon>
        <taxon>Actinomycetes</taxon>
        <taxon>Streptosporangiales</taxon>
        <taxon>Streptosporangiaceae</taxon>
        <taxon>Nonomuraea</taxon>
    </lineage>
</organism>
<dbReference type="Proteomes" id="UP000249304">
    <property type="component" value="Unassembled WGS sequence"/>
</dbReference>
<dbReference type="GO" id="GO:0000976">
    <property type="term" value="F:transcription cis-regulatory region binding"/>
    <property type="evidence" value="ECO:0007669"/>
    <property type="project" value="TreeGrafter"/>
</dbReference>
<proteinExistence type="predicted"/>
<dbReference type="RefSeq" id="WP_111180242.1">
    <property type="nucleotide sequence ID" value="NZ_POUD01000070.1"/>
</dbReference>
<accession>A0A2W2E3N3</accession>
<evidence type="ECO:0000256" key="2">
    <source>
        <dbReference type="ARBA" id="ARBA00023125"/>
    </source>
</evidence>
<dbReference type="InterPro" id="IPR046335">
    <property type="entry name" value="LacI/GalR-like_sensor"/>
</dbReference>